<proteinExistence type="predicted"/>
<protein>
    <submittedName>
        <fullName evidence="1">Uncharacterized protein</fullName>
    </submittedName>
</protein>
<sequence length="32" mass="3844">MEWTAGDSQLHEQWRPEQLLEEQLLNLVYSSI</sequence>
<dbReference type="EMBL" id="GBRH01173643">
    <property type="protein sequence ID" value="JAE24253.1"/>
    <property type="molecule type" value="Transcribed_RNA"/>
</dbReference>
<organism evidence="1">
    <name type="scientific">Arundo donax</name>
    <name type="common">Giant reed</name>
    <name type="synonym">Donax arundinaceus</name>
    <dbReference type="NCBI Taxonomy" id="35708"/>
    <lineage>
        <taxon>Eukaryota</taxon>
        <taxon>Viridiplantae</taxon>
        <taxon>Streptophyta</taxon>
        <taxon>Embryophyta</taxon>
        <taxon>Tracheophyta</taxon>
        <taxon>Spermatophyta</taxon>
        <taxon>Magnoliopsida</taxon>
        <taxon>Liliopsida</taxon>
        <taxon>Poales</taxon>
        <taxon>Poaceae</taxon>
        <taxon>PACMAD clade</taxon>
        <taxon>Arundinoideae</taxon>
        <taxon>Arundineae</taxon>
        <taxon>Arundo</taxon>
    </lineage>
</organism>
<reference evidence="1" key="2">
    <citation type="journal article" date="2015" name="Data Brief">
        <title>Shoot transcriptome of the giant reed, Arundo donax.</title>
        <authorList>
            <person name="Barrero R.A."/>
            <person name="Guerrero F.D."/>
            <person name="Moolhuijzen P."/>
            <person name="Goolsby J.A."/>
            <person name="Tidwell J."/>
            <person name="Bellgard S.E."/>
            <person name="Bellgard M.I."/>
        </authorList>
    </citation>
    <scope>NUCLEOTIDE SEQUENCE</scope>
    <source>
        <tissue evidence="1">Shoot tissue taken approximately 20 cm above the soil surface</tissue>
    </source>
</reference>
<name>A0A0A9GUJ3_ARUDO</name>
<reference evidence="1" key="1">
    <citation type="submission" date="2014-09" db="EMBL/GenBank/DDBJ databases">
        <authorList>
            <person name="Magalhaes I.L.F."/>
            <person name="Oliveira U."/>
            <person name="Santos F.R."/>
            <person name="Vidigal T.H.D.A."/>
            <person name="Brescovit A.D."/>
            <person name="Santos A.J."/>
        </authorList>
    </citation>
    <scope>NUCLEOTIDE SEQUENCE</scope>
    <source>
        <tissue evidence="1">Shoot tissue taken approximately 20 cm above the soil surface</tissue>
    </source>
</reference>
<evidence type="ECO:0000313" key="1">
    <source>
        <dbReference type="EMBL" id="JAE24253.1"/>
    </source>
</evidence>
<dbReference type="AlphaFoldDB" id="A0A0A9GUJ3"/>
<accession>A0A0A9GUJ3</accession>